<dbReference type="Pfam" id="PF14371">
    <property type="entry name" value="DUF4412"/>
    <property type="match status" value="1"/>
</dbReference>
<keyword evidence="1" id="KW-0732">Signal</keyword>
<sequence length="341" mass="36302">MRIRSFPPLLVPAALVLAASAAGAQQGVTFTYEMHSSAARDARAQGGTVPYMAMTVRAAGSNMRVEFRQGAEGMPMMKPGGYMLIRGADKTFAIVDPTQKVAITMSGEGFGSGERMGMGYGRATNNSVVKVSQKDAKFDWDDLGSGDKILGIPTRHVRVHSSGTSEVKVLGRTQTSTDEGTAEMWIATRLPGVDAEALRAWSNSFGRGLARTNPGLATSPRAADFERQFGEGMPLRTIVYATGTDEKGRVRTDTARMEITELKSGKLDASLFEIPKDYQVTDMRQVGASLDSAMKANGLDTLNAGKVVKDAAKDAAKDAGKDAAVDAIKGKLGGFLKRKKP</sequence>
<dbReference type="OrthoDB" id="937935at2"/>
<accession>W0RNT7</accession>
<dbReference type="RefSeq" id="WP_025413441.1">
    <property type="nucleotide sequence ID" value="NZ_CP007128.1"/>
</dbReference>
<dbReference type="InterPro" id="IPR025524">
    <property type="entry name" value="DUF4412"/>
</dbReference>
<dbReference type="Proteomes" id="UP000019151">
    <property type="component" value="Chromosome"/>
</dbReference>
<proteinExistence type="predicted"/>
<evidence type="ECO:0000313" key="4">
    <source>
        <dbReference type="Proteomes" id="UP000019151"/>
    </source>
</evidence>
<feature type="signal peptide" evidence="1">
    <location>
        <begin position="1"/>
        <end position="24"/>
    </location>
</feature>
<dbReference type="EMBL" id="CP007128">
    <property type="protein sequence ID" value="AHG92010.1"/>
    <property type="molecule type" value="Genomic_DNA"/>
</dbReference>
<dbReference type="InParanoid" id="W0RNT7"/>
<evidence type="ECO:0000313" key="3">
    <source>
        <dbReference type="EMBL" id="AHG92010.1"/>
    </source>
</evidence>
<protein>
    <recommendedName>
        <fullName evidence="2">DUF4412 domain-containing protein</fullName>
    </recommendedName>
</protein>
<feature type="chain" id="PRO_5004795783" description="DUF4412 domain-containing protein" evidence="1">
    <location>
        <begin position="25"/>
        <end position="341"/>
    </location>
</feature>
<evidence type="ECO:0000259" key="2">
    <source>
        <dbReference type="Pfam" id="PF14371"/>
    </source>
</evidence>
<name>W0RNT7_9BACT</name>
<gene>
    <name evidence="3" type="ORF">J421_4473</name>
</gene>
<dbReference type="eggNOG" id="ENOG5033VYR">
    <property type="taxonomic scope" value="Bacteria"/>
</dbReference>
<feature type="domain" description="DUF4412" evidence="2">
    <location>
        <begin position="142"/>
        <end position="278"/>
    </location>
</feature>
<dbReference type="HOGENOM" id="CLU_813190_0_0_0"/>
<keyword evidence="4" id="KW-1185">Reference proteome</keyword>
<organism evidence="3 4">
    <name type="scientific">Gemmatirosa kalamazoonensis</name>
    <dbReference type="NCBI Taxonomy" id="861299"/>
    <lineage>
        <taxon>Bacteria</taxon>
        <taxon>Pseudomonadati</taxon>
        <taxon>Gemmatimonadota</taxon>
        <taxon>Gemmatimonadia</taxon>
        <taxon>Gemmatimonadales</taxon>
        <taxon>Gemmatimonadaceae</taxon>
        <taxon>Gemmatirosa</taxon>
    </lineage>
</organism>
<evidence type="ECO:0000256" key="1">
    <source>
        <dbReference type="SAM" id="SignalP"/>
    </source>
</evidence>
<dbReference type="KEGG" id="gba:J421_4473"/>
<dbReference type="AlphaFoldDB" id="W0RNT7"/>
<reference evidence="3 4" key="1">
    <citation type="journal article" date="2014" name="Genome Announc.">
        <title>Genome Sequence and Methylome of Soil Bacterium Gemmatirosa kalamazoonensis KBS708T, a Member of the Rarely Cultivated Gemmatimonadetes Phylum.</title>
        <authorList>
            <person name="Debruyn J.M."/>
            <person name="Radosevich M."/>
            <person name="Wommack K.E."/>
            <person name="Polson S.W."/>
            <person name="Hauser L.J."/>
            <person name="Fawaz M.N."/>
            <person name="Korlach J."/>
            <person name="Tsai Y.C."/>
        </authorList>
    </citation>
    <scope>NUCLEOTIDE SEQUENCE [LARGE SCALE GENOMIC DNA]</scope>
    <source>
        <strain evidence="3 4">KBS708</strain>
    </source>
</reference>
<dbReference type="STRING" id="861299.J421_4473"/>
<dbReference type="PATRIC" id="fig|861299.3.peg.4528"/>